<dbReference type="InterPro" id="IPR002641">
    <property type="entry name" value="PNPLA_dom"/>
</dbReference>
<dbReference type="GO" id="GO:0046486">
    <property type="term" value="P:glycerolipid metabolic process"/>
    <property type="evidence" value="ECO:0007669"/>
    <property type="project" value="UniProtKB-ARBA"/>
</dbReference>
<evidence type="ECO:0000313" key="7">
    <source>
        <dbReference type="EMBL" id="KAK5168911.1"/>
    </source>
</evidence>
<evidence type="ECO:0000256" key="2">
    <source>
        <dbReference type="ARBA" id="ARBA00022963"/>
    </source>
</evidence>
<comment type="caution">
    <text evidence="7">The sequence shown here is derived from an EMBL/GenBank/DDBJ whole genome shotgun (WGS) entry which is preliminary data.</text>
</comment>
<dbReference type="GO" id="GO:0016020">
    <property type="term" value="C:membrane"/>
    <property type="evidence" value="ECO:0007669"/>
    <property type="project" value="TreeGrafter"/>
</dbReference>
<feature type="compositionally biased region" description="Basic and acidic residues" evidence="5">
    <location>
        <begin position="29"/>
        <end position="45"/>
    </location>
</feature>
<evidence type="ECO:0000256" key="5">
    <source>
        <dbReference type="SAM" id="MobiDB-lite"/>
    </source>
</evidence>
<feature type="short sequence motif" description="GXGXXG" evidence="4">
    <location>
        <begin position="61"/>
        <end position="66"/>
    </location>
</feature>
<reference evidence="7 8" key="1">
    <citation type="submission" date="2023-08" db="EMBL/GenBank/DDBJ databases">
        <title>Black Yeasts Isolated from many extreme environments.</title>
        <authorList>
            <person name="Coleine C."/>
            <person name="Stajich J.E."/>
            <person name="Selbmann L."/>
        </authorList>
    </citation>
    <scope>NUCLEOTIDE SEQUENCE [LARGE SCALE GENOMIC DNA]</scope>
    <source>
        <strain evidence="7 8">CCFEE 5935</strain>
    </source>
</reference>
<keyword evidence="3 4" id="KW-0443">Lipid metabolism</keyword>
<feature type="region of interest" description="Disordered" evidence="5">
    <location>
        <begin position="499"/>
        <end position="525"/>
    </location>
</feature>
<dbReference type="PANTHER" id="PTHR24185">
    <property type="entry name" value="CALCIUM-INDEPENDENT PHOSPHOLIPASE A2-GAMMA"/>
    <property type="match status" value="1"/>
</dbReference>
<dbReference type="AlphaFoldDB" id="A0AAV9P7J1"/>
<feature type="active site" description="Proton acceptor" evidence="4">
    <location>
        <position position="306"/>
    </location>
</feature>
<evidence type="ECO:0000256" key="4">
    <source>
        <dbReference type="PROSITE-ProRule" id="PRU01161"/>
    </source>
</evidence>
<dbReference type="GO" id="GO:0019369">
    <property type="term" value="P:arachidonate metabolic process"/>
    <property type="evidence" value="ECO:0007669"/>
    <property type="project" value="TreeGrafter"/>
</dbReference>
<dbReference type="SUPFAM" id="SSF52151">
    <property type="entry name" value="FabD/lysophospholipase-like"/>
    <property type="match status" value="1"/>
</dbReference>
<dbReference type="PANTHER" id="PTHR24185:SF1">
    <property type="entry name" value="CALCIUM-INDEPENDENT PHOSPHOLIPASE A2-GAMMA"/>
    <property type="match status" value="1"/>
</dbReference>
<feature type="domain" description="PNPLA" evidence="6">
    <location>
        <begin position="57"/>
        <end position="319"/>
    </location>
</feature>
<dbReference type="PROSITE" id="PS51635">
    <property type="entry name" value="PNPLA"/>
    <property type="match status" value="1"/>
</dbReference>
<dbReference type="GO" id="GO:0047499">
    <property type="term" value="F:calcium-independent phospholipase A2 activity"/>
    <property type="evidence" value="ECO:0007669"/>
    <property type="project" value="TreeGrafter"/>
</dbReference>
<dbReference type="RefSeq" id="XP_064658377.1">
    <property type="nucleotide sequence ID" value="XM_064803462.1"/>
</dbReference>
<feature type="region of interest" description="Disordered" evidence="5">
    <location>
        <begin position="1"/>
        <end position="45"/>
    </location>
</feature>
<evidence type="ECO:0000256" key="1">
    <source>
        <dbReference type="ARBA" id="ARBA00022801"/>
    </source>
</evidence>
<accession>A0AAV9P7J1</accession>
<gene>
    <name evidence="7" type="ORF">LTR77_006220</name>
</gene>
<keyword evidence="1 4" id="KW-0378">Hydrolase</keyword>
<keyword evidence="8" id="KW-1185">Reference proteome</keyword>
<feature type="short sequence motif" description="DGA/G" evidence="4">
    <location>
        <begin position="306"/>
        <end position="308"/>
    </location>
</feature>
<dbReference type="EMBL" id="JAVRRT010000009">
    <property type="protein sequence ID" value="KAK5168911.1"/>
    <property type="molecule type" value="Genomic_DNA"/>
</dbReference>
<protein>
    <recommendedName>
        <fullName evidence="6">PNPLA domain-containing protein</fullName>
    </recommendedName>
</protein>
<dbReference type="Proteomes" id="UP001337655">
    <property type="component" value="Unassembled WGS sequence"/>
</dbReference>
<feature type="short sequence motif" description="GXSXG" evidence="4">
    <location>
        <begin position="130"/>
        <end position="134"/>
    </location>
</feature>
<feature type="region of interest" description="Disordered" evidence="5">
    <location>
        <begin position="89"/>
        <end position="118"/>
    </location>
</feature>
<sequence>MEPTSLTPNDPTSATPAQSRSSSRAPNVRRQETEDSEKAGRVWAREAEEDPWAPCILTLDGGGIRGYSSLLILKALMHEVWEWEVRLAEEEDDGEEGRVGRAQAAMDTGGNESPKRKTSPPVHYFDFMYGTSTGGLIATLLGRLRMSVPEALTLYRTVGDDLFGSRRSRVPLMTKYHHEPLERAVRSIVASRCTDHPDCDGNDLHPWPEYLDPSVLAQPAPFSVSEPRVCQSCCLTATHDSNISEAYLLRSYPHYYSPTAPNWITRYNEGAAPISIWRMARATTAAPFYFEMLHTVLEGIPRDFKDGGIRENNPAPAALSEFHSLYEGTGIENPALLLSVGTGRPDTTHDGFADTPWPGAFGKVPFVSKFLEKRAVLQNLLIKYTEGEHDHQQMRSHARGENTWYKRLNVSEGLEQMGLDSWERGEWRGEKGVAGGKTLSRMEDVTGAYLGRGFRHEVDSYAPPGVMLGQVAEKVVRMRRAREGEGGERWDVFVGKALKQKDGKASADEPFGQMNAKASANGEAG</sequence>
<proteinExistence type="predicted"/>
<keyword evidence="2 4" id="KW-0442">Lipid degradation</keyword>
<dbReference type="Gene3D" id="3.40.1090.10">
    <property type="entry name" value="Cytosolic phospholipase A2 catalytic domain"/>
    <property type="match status" value="1"/>
</dbReference>
<dbReference type="Pfam" id="PF01734">
    <property type="entry name" value="Patatin"/>
    <property type="match status" value="1"/>
</dbReference>
<feature type="active site" description="Nucleophile" evidence="4">
    <location>
        <position position="132"/>
    </location>
</feature>
<dbReference type="GO" id="GO:0016042">
    <property type="term" value="P:lipid catabolic process"/>
    <property type="evidence" value="ECO:0007669"/>
    <property type="project" value="UniProtKB-UniRule"/>
</dbReference>
<evidence type="ECO:0000256" key="3">
    <source>
        <dbReference type="ARBA" id="ARBA00023098"/>
    </source>
</evidence>
<name>A0AAV9P7J1_9PEZI</name>
<dbReference type="GeneID" id="89927560"/>
<evidence type="ECO:0000259" key="6">
    <source>
        <dbReference type="PROSITE" id="PS51635"/>
    </source>
</evidence>
<dbReference type="InterPro" id="IPR016035">
    <property type="entry name" value="Acyl_Trfase/lysoPLipase"/>
</dbReference>
<feature type="compositionally biased region" description="Polar residues" evidence="5">
    <location>
        <begin position="1"/>
        <end position="25"/>
    </location>
</feature>
<evidence type="ECO:0000313" key="8">
    <source>
        <dbReference type="Proteomes" id="UP001337655"/>
    </source>
</evidence>
<organism evidence="7 8">
    <name type="scientific">Saxophila tyrrhenica</name>
    <dbReference type="NCBI Taxonomy" id="1690608"/>
    <lineage>
        <taxon>Eukaryota</taxon>
        <taxon>Fungi</taxon>
        <taxon>Dikarya</taxon>
        <taxon>Ascomycota</taxon>
        <taxon>Pezizomycotina</taxon>
        <taxon>Dothideomycetes</taxon>
        <taxon>Dothideomycetidae</taxon>
        <taxon>Mycosphaerellales</taxon>
        <taxon>Extremaceae</taxon>
        <taxon>Saxophila</taxon>
    </lineage>
</organism>